<dbReference type="InterPro" id="IPR025205">
    <property type="entry name" value="PilX/PilW_C"/>
</dbReference>
<proteinExistence type="predicted"/>
<feature type="domain" description="Type 4 fimbrial biogenesis protein PilX N-terminal" evidence="3">
    <location>
        <begin position="15"/>
        <end position="65"/>
    </location>
</feature>
<dbReference type="EMBL" id="UINC01017363">
    <property type="protein sequence ID" value="SVA71870.1"/>
    <property type="molecule type" value="Genomic_DNA"/>
</dbReference>
<sequence>MLADHRNPAHPDNQRGWVLVVGLVVLVMLTILAMALMKTTRLEEKMAGATREMNLSFQAAETVLRGAETFVENLADEALFNSSAGGLYSETDEEPKNLFTTGWIDANSRELGSDLAGINSKPRYMIKKLKKIGSDTDLSISGYGDTDLSTQSTIFRITARGTGGRDTTQTLLRSHYAKSF</sequence>
<evidence type="ECO:0000259" key="2">
    <source>
        <dbReference type="Pfam" id="PF13681"/>
    </source>
</evidence>
<reference evidence="4" key="1">
    <citation type="submission" date="2018-05" db="EMBL/GenBank/DDBJ databases">
        <authorList>
            <person name="Lanie J.A."/>
            <person name="Ng W.-L."/>
            <person name="Kazmierczak K.M."/>
            <person name="Andrzejewski T.M."/>
            <person name="Davidsen T.M."/>
            <person name="Wayne K.J."/>
            <person name="Tettelin H."/>
            <person name="Glass J.I."/>
            <person name="Rusch D."/>
            <person name="Podicherti R."/>
            <person name="Tsui H.-C.T."/>
            <person name="Winkler M.E."/>
        </authorList>
    </citation>
    <scope>NUCLEOTIDE SEQUENCE</scope>
</reference>
<dbReference type="InterPro" id="IPR025746">
    <property type="entry name" value="PilX_N_dom"/>
</dbReference>
<evidence type="ECO:0008006" key="5">
    <source>
        <dbReference type="Google" id="ProtNLM"/>
    </source>
</evidence>
<organism evidence="4">
    <name type="scientific">marine metagenome</name>
    <dbReference type="NCBI Taxonomy" id="408172"/>
    <lineage>
        <taxon>unclassified sequences</taxon>
        <taxon>metagenomes</taxon>
        <taxon>ecological metagenomes</taxon>
    </lineage>
</organism>
<keyword evidence="1" id="KW-0812">Transmembrane</keyword>
<keyword evidence="1" id="KW-1133">Transmembrane helix</keyword>
<feature type="transmembrane region" description="Helical" evidence="1">
    <location>
        <begin position="16"/>
        <end position="36"/>
    </location>
</feature>
<protein>
    <recommendedName>
        <fullName evidence="5">Type 4 fimbrial biogenesis protein PilX N-terminal domain-containing protein</fullName>
    </recommendedName>
</protein>
<name>A0A381Y4R7_9ZZZZ</name>
<accession>A0A381Y4R7</accession>
<evidence type="ECO:0000313" key="4">
    <source>
        <dbReference type="EMBL" id="SVA71870.1"/>
    </source>
</evidence>
<dbReference type="Pfam" id="PF13681">
    <property type="entry name" value="PilX"/>
    <property type="match status" value="1"/>
</dbReference>
<keyword evidence="1" id="KW-0472">Membrane</keyword>
<evidence type="ECO:0000256" key="1">
    <source>
        <dbReference type="SAM" id="Phobius"/>
    </source>
</evidence>
<dbReference type="Pfam" id="PF14341">
    <property type="entry name" value="PilX_N"/>
    <property type="match status" value="1"/>
</dbReference>
<dbReference type="AlphaFoldDB" id="A0A381Y4R7"/>
<gene>
    <name evidence="4" type="ORF">METZ01_LOCUS124724</name>
</gene>
<feature type="domain" description="PilX/PilW C-terminal" evidence="2">
    <location>
        <begin position="100"/>
        <end position="178"/>
    </location>
</feature>
<evidence type="ECO:0000259" key="3">
    <source>
        <dbReference type="Pfam" id="PF14341"/>
    </source>
</evidence>